<keyword evidence="2" id="KW-1185">Reference proteome</keyword>
<evidence type="ECO:0000313" key="2">
    <source>
        <dbReference type="Proteomes" id="UP001060085"/>
    </source>
</evidence>
<evidence type="ECO:0000313" key="1">
    <source>
        <dbReference type="EMBL" id="KAI5683315.1"/>
    </source>
</evidence>
<dbReference type="EMBL" id="CM044701">
    <property type="protein sequence ID" value="KAI5683315.1"/>
    <property type="molecule type" value="Genomic_DNA"/>
</dbReference>
<dbReference type="Proteomes" id="UP001060085">
    <property type="component" value="Linkage Group LG01"/>
</dbReference>
<sequence length="119" mass="14104">MKVNTHLIVTRYLRSRTTDHRLHIILDCECGGANKPRMKPRIDDEEEEVPIKRRGPYRTKKYGCPFKLKGEQMVTCKNWKLFVHDGMHNYAANLTEEQLIQTGQFRKSHVPPHNILRFF</sequence>
<accession>A0ACC0CEG1</accession>
<reference evidence="2" key="1">
    <citation type="journal article" date="2023" name="Nat. Plants">
        <title>Single-cell RNA sequencing provides a high-resolution roadmap for understanding the multicellular compartmentation of specialized metabolism.</title>
        <authorList>
            <person name="Sun S."/>
            <person name="Shen X."/>
            <person name="Li Y."/>
            <person name="Li Y."/>
            <person name="Wang S."/>
            <person name="Li R."/>
            <person name="Zhang H."/>
            <person name="Shen G."/>
            <person name="Guo B."/>
            <person name="Wei J."/>
            <person name="Xu J."/>
            <person name="St-Pierre B."/>
            <person name="Chen S."/>
            <person name="Sun C."/>
        </authorList>
    </citation>
    <scope>NUCLEOTIDE SEQUENCE [LARGE SCALE GENOMIC DNA]</scope>
</reference>
<comment type="caution">
    <text evidence="1">The sequence shown here is derived from an EMBL/GenBank/DDBJ whole genome shotgun (WGS) entry which is preliminary data.</text>
</comment>
<name>A0ACC0CEG1_CATRO</name>
<proteinExistence type="predicted"/>
<protein>
    <submittedName>
        <fullName evidence="1">Uncharacterized protein</fullName>
    </submittedName>
</protein>
<gene>
    <name evidence="1" type="ORF">M9H77_04543</name>
</gene>
<organism evidence="1 2">
    <name type="scientific">Catharanthus roseus</name>
    <name type="common">Madagascar periwinkle</name>
    <name type="synonym">Vinca rosea</name>
    <dbReference type="NCBI Taxonomy" id="4058"/>
    <lineage>
        <taxon>Eukaryota</taxon>
        <taxon>Viridiplantae</taxon>
        <taxon>Streptophyta</taxon>
        <taxon>Embryophyta</taxon>
        <taxon>Tracheophyta</taxon>
        <taxon>Spermatophyta</taxon>
        <taxon>Magnoliopsida</taxon>
        <taxon>eudicotyledons</taxon>
        <taxon>Gunneridae</taxon>
        <taxon>Pentapetalae</taxon>
        <taxon>asterids</taxon>
        <taxon>lamiids</taxon>
        <taxon>Gentianales</taxon>
        <taxon>Apocynaceae</taxon>
        <taxon>Rauvolfioideae</taxon>
        <taxon>Vinceae</taxon>
        <taxon>Catharanthinae</taxon>
        <taxon>Catharanthus</taxon>
    </lineage>
</organism>